<proteinExistence type="predicted"/>
<dbReference type="GO" id="GO:0016757">
    <property type="term" value="F:glycosyltransferase activity"/>
    <property type="evidence" value="ECO:0007669"/>
    <property type="project" value="UniProtKB-KW"/>
</dbReference>
<evidence type="ECO:0000256" key="5">
    <source>
        <dbReference type="ARBA" id="ARBA00023136"/>
    </source>
</evidence>
<dbReference type="Gene3D" id="3.90.550.10">
    <property type="entry name" value="Spore Coat Polysaccharide Biosynthesis Protein SpsA, Chain A"/>
    <property type="match status" value="1"/>
</dbReference>
<evidence type="ECO:0000259" key="6">
    <source>
        <dbReference type="Pfam" id="PF00535"/>
    </source>
</evidence>
<protein>
    <submittedName>
        <fullName evidence="7">Glycosyl transferase</fullName>
    </submittedName>
</protein>
<evidence type="ECO:0000256" key="4">
    <source>
        <dbReference type="ARBA" id="ARBA00022679"/>
    </source>
</evidence>
<evidence type="ECO:0000313" key="7">
    <source>
        <dbReference type="EMBL" id="GEO36121.1"/>
    </source>
</evidence>
<dbReference type="Proteomes" id="UP000321523">
    <property type="component" value="Unassembled WGS sequence"/>
</dbReference>
<dbReference type="GO" id="GO:0005886">
    <property type="term" value="C:plasma membrane"/>
    <property type="evidence" value="ECO:0007669"/>
    <property type="project" value="UniProtKB-SubCell"/>
</dbReference>
<keyword evidence="2" id="KW-1003">Cell membrane</keyword>
<evidence type="ECO:0000256" key="2">
    <source>
        <dbReference type="ARBA" id="ARBA00022475"/>
    </source>
</evidence>
<gene>
    <name evidence="7" type="ORF">SAE02_02690</name>
</gene>
<dbReference type="AlphaFoldDB" id="A0A512DI04"/>
<comment type="subcellular location">
    <subcellularLocation>
        <location evidence="1">Cell membrane</location>
    </subcellularLocation>
</comment>
<dbReference type="InterPro" id="IPR001173">
    <property type="entry name" value="Glyco_trans_2-like"/>
</dbReference>
<accession>A0A512DI04</accession>
<dbReference type="SUPFAM" id="SSF53448">
    <property type="entry name" value="Nucleotide-diphospho-sugar transferases"/>
    <property type="match status" value="1"/>
</dbReference>
<feature type="domain" description="Glycosyltransferase 2-like" evidence="6">
    <location>
        <begin position="2"/>
        <end position="88"/>
    </location>
</feature>
<evidence type="ECO:0000256" key="3">
    <source>
        <dbReference type="ARBA" id="ARBA00022676"/>
    </source>
</evidence>
<dbReference type="EMBL" id="BJYZ01000002">
    <property type="protein sequence ID" value="GEO36121.1"/>
    <property type="molecule type" value="Genomic_DNA"/>
</dbReference>
<evidence type="ECO:0000256" key="1">
    <source>
        <dbReference type="ARBA" id="ARBA00004236"/>
    </source>
</evidence>
<keyword evidence="4 7" id="KW-0808">Transferase</keyword>
<keyword evidence="5" id="KW-0472">Membrane</keyword>
<sequence>MVADGGSTDATVTVAKRHEARIVSAEPGRGVQLSAGAGAAISDLQAEWLFFLHADSIPDPGWQETLAAFIRKPENIACAAYGRFELDHDTPAARRLEAMVAWRCRWLGLPYGDQGLLIHRDLYLSVGGFTPMDLMEDVSIVRRIGRHRLIGLPTGITTSASRYRRDGYIRRPLRNLTCLALYMMGAAPPLIRRLYYR</sequence>
<name>A0A512DI04_9PROT</name>
<keyword evidence="3" id="KW-0328">Glycosyltransferase</keyword>
<evidence type="ECO:0000313" key="8">
    <source>
        <dbReference type="Proteomes" id="UP000321523"/>
    </source>
</evidence>
<dbReference type="InterPro" id="IPR029044">
    <property type="entry name" value="Nucleotide-diphossugar_trans"/>
</dbReference>
<dbReference type="PANTHER" id="PTHR43646:SF2">
    <property type="entry name" value="GLYCOSYLTRANSFERASE 2-LIKE DOMAIN-CONTAINING PROTEIN"/>
    <property type="match status" value="1"/>
</dbReference>
<keyword evidence="8" id="KW-1185">Reference proteome</keyword>
<reference evidence="7 8" key="1">
    <citation type="submission" date="2019-07" db="EMBL/GenBank/DDBJ databases">
        <title>Whole genome shotgun sequence of Skermanella aerolata NBRC 106429.</title>
        <authorList>
            <person name="Hosoyama A."/>
            <person name="Uohara A."/>
            <person name="Ohji S."/>
            <person name="Ichikawa N."/>
        </authorList>
    </citation>
    <scope>NUCLEOTIDE SEQUENCE [LARGE SCALE GENOMIC DNA]</scope>
    <source>
        <strain evidence="7 8">NBRC 106429</strain>
    </source>
</reference>
<comment type="caution">
    <text evidence="7">The sequence shown here is derived from an EMBL/GenBank/DDBJ whole genome shotgun (WGS) entry which is preliminary data.</text>
</comment>
<dbReference type="PANTHER" id="PTHR43646">
    <property type="entry name" value="GLYCOSYLTRANSFERASE"/>
    <property type="match status" value="1"/>
</dbReference>
<organism evidence="7 8">
    <name type="scientific">Skermanella aerolata</name>
    <dbReference type="NCBI Taxonomy" id="393310"/>
    <lineage>
        <taxon>Bacteria</taxon>
        <taxon>Pseudomonadati</taxon>
        <taxon>Pseudomonadota</taxon>
        <taxon>Alphaproteobacteria</taxon>
        <taxon>Rhodospirillales</taxon>
        <taxon>Azospirillaceae</taxon>
        <taxon>Skermanella</taxon>
    </lineage>
</organism>
<dbReference type="Pfam" id="PF00535">
    <property type="entry name" value="Glycos_transf_2"/>
    <property type="match status" value="1"/>
</dbReference>